<comment type="caution">
    <text evidence="3">The sequence shown here is derived from an EMBL/GenBank/DDBJ whole genome shotgun (WGS) entry which is preliminary data.</text>
</comment>
<dbReference type="AlphaFoldDB" id="A0A368MZV3"/>
<organism evidence="3 4">
    <name type="scientific">Haloplanus salinus</name>
    <dbReference type="NCBI Taxonomy" id="1126245"/>
    <lineage>
        <taxon>Archaea</taxon>
        <taxon>Methanobacteriati</taxon>
        <taxon>Methanobacteriota</taxon>
        <taxon>Stenosarchaea group</taxon>
        <taxon>Halobacteria</taxon>
        <taxon>Halobacteriales</taxon>
        <taxon>Haloferacaceae</taxon>
        <taxon>Haloplanus</taxon>
    </lineage>
</organism>
<dbReference type="Proteomes" id="UP000252189">
    <property type="component" value="Unassembled WGS sequence"/>
</dbReference>
<protein>
    <submittedName>
        <fullName evidence="3">DUF87 domain-containing protein</fullName>
    </submittedName>
</protein>
<dbReference type="Gene3D" id="3.40.50.300">
    <property type="entry name" value="P-loop containing nucleotide triphosphate hydrolases"/>
    <property type="match status" value="2"/>
</dbReference>
<accession>A0A368MZV3</accession>
<evidence type="ECO:0000313" key="3">
    <source>
        <dbReference type="EMBL" id="RCU43758.1"/>
    </source>
</evidence>
<feature type="region of interest" description="Disordered" evidence="1">
    <location>
        <begin position="1"/>
        <end position="21"/>
    </location>
</feature>
<dbReference type="InterPro" id="IPR002789">
    <property type="entry name" value="HerA_central"/>
</dbReference>
<gene>
    <name evidence="3" type="ORF">DU504_17900</name>
</gene>
<dbReference type="OrthoDB" id="308309at2157"/>
<evidence type="ECO:0000313" key="4">
    <source>
        <dbReference type="Proteomes" id="UP000252189"/>
    </source>
</evidence>
<dbReference type="InterPro" id="IPR051162">
    <property type="entry name" value="T4SS_component"/>
</dbReference>
<dbReference type="RefSeq" id="WP_114450784.1">
    <property type="nucleotide sequence ID" value="NZ_QPHM01000004.1"/>
</dbReference>
<dbReference type="SUPFAM" id="SSF52540">
    <property type="entry name" value="P-loop containing nucleoside triphosphate hydrolases"/>
    <property type="match status" value="1"/>
</dbReference>
<feature type="compositionally biased region" description="Polar residues" evidence="1">
    <location>
        <begin position="764"/>
        <end position="774"/>
    </location>
</feature>
<feature type="compositionally biased region" description="Polar residues" evidence="1">
    <location>
        <begin position="148"/>
        <end position="158"/>
    </location>
</feature>
<dbReference type="Pfam" id="PF01935">
    <property type="entry name" value="DUF87"/>
    <property type="match status" value="1"/>
</dbReference>
<dbReference type="InterPro" id="IPR027417">
    <property type="entry name" value="P-loop_NTPase"/>
</dbReference>
<dbReference type="PANTHER" id="PTHR30121">
    <property type="entry name" value="UNCHARACTERIZED PROTEIN YJGR-RELATED"/>
    <property type="match status" value="1"/>
</dbReference>
<proteinExistence type="predicted"/>
<feature type="domain" description="Helicase HerA central" evidence="2">
    <location>
        <begin position="301"/>
        <end position="361"/>
    </location>
</feature>
<keyword evidence="4" id="KW-1185">Reference proteome</keyword>
<dbReference type="PANTHER" id="PTHR30121:SF6">
    <property type="entry name" value="SLR6007 PROTEIN"/>
    <property type="match status" value="1"/>
</dbReference>
<evidence type="ECO:0000256" key="1">
    <source>
        <dbReference type="SAM" id="MobiDB-lite"/>
    </source>
</evidence>
<sequence length="774" mass="87382">MNPLEKFLGKNDPEEDELERIPIDDLSGKETQVALEYLELLDREATRKNIEWAAYQLQAEEVPLVSPTESLEERETLDKKLVAPRAMERHPEFQVREEKVTQIMTVTAFPRKVNLGWLVPLTIADVNLRLSLHITPRDPAKTRKQLQRRYTQTTTALTLKSRKGRTDTHQEELEREDLLRILQDVIRGTTKVFDIAIYMELAADSHEELDEMRERVDTILAEQDVETTVLHHQQIEGNGTIVPLATDTIKNVHPIQLEALGTLFNLVEPPIYDEDGIMMGFDDTSRPVILDRYAHSGFGMTISGKTGSGKSYARKLEIYRRLLTDPTVQCILFDPAGDDYPQFAKKLGGEVIRFGGSQKVNPMDISAPTGEIGASEDTYPLTVRSVVEMLNTHYEDRGGLPAAEEGMLIQATHYAYLSKGIILGEYDTYANESPIIDDLIKGVKIITEGGFMEALESDLVDEAVLEHFQELDILDKDGNPVTETHISVPMAVITPSKKHQEVAKALEPKFESFKPGGINANLNGQTNLELNSRLVVMDMSSFADTGEMPLILHAMLQWAYLEAKRSPDRFDVTFDEAHYLLGRESTRDLINLFIRHARHYDAGLTLMSQTAHEFMRTDARREIYENCDIKLLFYAQSVSDATKEYFDLSPAEVKYLQSAPRGQESGYSGCLLSTTKHGRRRLEIHSGDFEHYMIDDNLDPWDYIEEIEGSMRSGEADPSAEPDLQTSEMPPVSNRELDMELSSEFAEDRTTQQQPESIADDDTTNSLTSGSGDR</sequence>
<evidence type="ECO:0000259" key="2">
    <source>
        <dbReference type="Pfam" id="PF01935"/>
    </source>
</evidence>
<name>A0A368MZV3_9EURY</name>
<reference evidence="3 4" key="1">
    <citation type="submission" date="2018-07" db="EMBL/GenBank/DDBJ databases">
        <title>Genome sequences of Haloplanus salinus JCM 18368T.</title>
        <authorList>
            <person name="Kim Y.B."/>
            <person name="Roh S.W."/>
        </authorList>
    </citation>
    <scope>NUCLEOTIDE SEQUENCE [LARGE SCALE GENOMIC DNA]</scope>
    <source>
        <strain evidence="3 4">JCM 18368</strain>
    </source>
</reference>
<feature type="region of interest" description="Disordered" evidence="1">
    <location>
        <begin position="710"/>
        <end position="774"/>
    </location>
</feature>
<dbReference type="EMBL" id="QPHM01000004">
    <property type="protein sequence ID" value="RCU43758.1"/>
    <property type="molecule type" value="Genomic_DNA"/>
</dbReference>
<feature type="region of interest" description="Disordered" evidence="1">
    <location>
        <begin position="147"/>
        <end position="170"/>
    </location>
</feature>